<feature type="transmembrane region" description="Helical" evidence="7">
    <location>
        <begin position="200"/>
        <end position="220"/>
    </location>
</feature>
<evidence type="ECO:0000256" key="6">
    <source>
        <dbReference type="SAM" id="MobiDB-lite"/>
    </source>
</evidence>
<evidence type="ECO:0000313" key="9">
    <source>
        <dbReference type="EMBL" id="KAK7965858.1"/>
    </source>
</evidence>
<feature type="region of interest" description="Disordered" evidence="6">
    <location>
        <begin position="315"/>
        <end position="351"/>
    </location>
</feature>
<dbReference type="EMBL" id="JAQQWE010000001">
    <property type="protein sequence ID" value="KAK7965858.1"/>
    <property type="molecule type" value="Genomic_DNA"/>
</dbReference>
<comment type="similarity">
    <text evidence="5">Belongs to the SAT4 family.</text>
</comment>
<feature type="domain" description="Rhodopsin" evidence="8">
    <location>
        <begin position="177"/>
        <end position="247"/>
    </location>
</feature>
<accession>A0ABR1QT87</accession>
<proteinExistence type="inferred from homology"/>
<keyword evidence="10" id="KW-1185">Reference proteome</keyword>
<feature type="transmembrane region" description="Helical" evidence="7">
    <location>
        <begin position="170"/>
        <end position="188"/>
    </location>
</feature>
<dbReference type="Proteomes" id="UP001391051">
    <property type="component" value="Unassembled WGS sequence"/>
</dbReference>
<protein>
    <recommendedName>
        <fullName evidence="8">Rhodopsin domain-containing protein</fullName>
    </recommendedName>
</protein>
<feature type="transmembrane region" description="Helical" evidence="7">
    <location>
        <begin position="144"/>
        <end position="164"/>
    </location>
</feature>
<evidence type="ECO:0000256" key="3">
    <source>
        <dbReference type="ARBA" id="ARBA00022989"/>
    </source>
</evidence>
<dbReference type="RefSeq" id="XP_066705250.1">
    <property type="nucleotide sequence ID" value="XM_066836357.1"/>
</dbReference>
<dbReference type="PANTHER" id="PTHR33048:SF47">
    <property type="entry name" value="INTEGRAL MEMBRANE PROTEIN-RELATED"/>
    <property type="match status" value="1"/>
</dbReference>
<dbReference type="Pfam" id="PF20684">
    <property type="entry name" value="Fung_rhodopsin"/>
    <property type="match status" value="1"/>
</dbReference>
<dbReference type="GeneID" id="92069419"/>
<keyword evidence="3 7" id="KW-1133">Transmembrane helix</keyword>
<gene>
    <name evidence="9" type="ORF">PG986_000135</name>
</gene>
<dbReference type="InterPro" id="IPR049326">
    <property type="entry name" value="Rhodopsin_dom_fungi"/>
</dbReference>
<organism evidence="9 10">
    <name type="scientific">Apiospora aurea</name>
    <dbReference type="NCBI Taxonomy" id="335848"/>
    <lineage>
        <taxon>Eukaryota</taxon>
        <taxon>Fungi</taxon>
        <taxon>Dikarya</taxon>
        <taxon>Ascomycota</taxon>
        <taxon>Pezizomycotina</taxon>
        <taxon>Sordariomycetes</taxon>
        <taxon>Xylariomycetidae</taxon>
        <taxon>Amphisphaeriales</taxon>
        <taxon>Apiosporaceae</taxon>
        <taxon>Apiospora</taxon>
    </lineage>
</organism>
<dbReference type="PANTHER" id="PTHR33048">
    <property type="entry name" value="PTH11-LIKE INTEGRAL MEMBRANE PROTEIN (AFU_ORTHOLOGUE AFUA_5G11245)"/>
    <property type="match status" value="1"/>
</dbReference>
<reference evidence="9 10" key="1">
    <citation type="submission" date="2023-01" db="EMBL/GenBank/DDBJ databases">
        <title>Analysis of 21 Apiospora genomes using comparative genomics revels a genus with tremendous synthesis potential of carbohydrate active enzymes and secondary metabolites.</title>
        <authorList>
            <person name="Sorensen T."/>
        </authorList>
    </citation>
    <scope>NUCLEOTIDE SEQUENCE [LARGE SCALE GENOMIC DNA]</scope>
    <source>
        <strain evidence="9 10">CBS 24483</strain>
    </source>
</reference>
<evidence type="ECO:0000256" key="4">
    <source>
        <dbReference type="ARBA" id="ARBA00023136"/>
    </source>
</evidence>
<feature type="transmembrane region" description="Helical" evidence="7">
    <location>
        <begin position="57"/>
        <end position="78"/>
    </location>
</feature>
<feature type="transmembrane region" description="Helical" evidence="7">
    <location>
        <begin position="108"/>
        <end position="132"/>
    </location>
</feature>
<evidence type="ECO:0000256" key="2">
    <source>
        <dbReference type="ARBA" id="ARBA00022692"/>
    </source>
</evidence>
<name>A0ABR1QT87_9PEZI</name>
<evidence type="ECO:0000313" key="10">
    <source>
        <dbReference type="Proteomes" id="UP001391051"/>
    </source>
</evidence>
<keyword evidence="2 7" id="KW-0812">Transmembrane</keyword>
<keyword evidence="4 7" id="KW-0472">Membrane</keyword>
<evidence type="ECO:0000256" key="1">
    <source>
        <dbReference type="ARBA" id="ARBA00004141"/>
    </source>
</evidence>
<evidence type="ECO:0000259" key="8">
    <source>
        <dbReference type="Pfam" id="PF20684"/>
    </source>
</evidence>
<sequence>MGSNSTLTGSAPNATEGTIPELAFYALAWVFFDTCTIALSVRMYIRYACFYRLLVDDGLMVVALLIQCITAVLFQLYIHDVYKIQDAGNGEIFNSNAEYLKDISMGSIANGVCILLMIVGIAVVKLTFLLFFRRLGAKVSWFNAMWWAVLLFTMAALATQIGIIEHYYRIPLIRGATLVLSLPVAVLWRSRICIRQKLILTFVFCLTFVTIAITIVRGNFSQMRFDSDKATTQSPTSTAVCFWYYCEFTADRRREKQHQNAHHDAIRNWRARMNRFHTSLLDTCRDLDGWHNIDTEPIPGTRQLPDVPPGLMTVDFNDDANWKKTTPAKPSGSGLSEDRFGSVHSSTPTEV</sequence>
<dbReference type="InterPro" id="IPR052337">
    <property type="entry name" value="SAT4-like"/>
</dbReference>
<evidence type="ECO:0000256" key="7">
    <source>
        <dbReference type="SAM" id="Phobius"/>
    </source>
</evidence>
<feature type="transmembrane region" description="Helical" evidence="7">
    <location>
        <begin position="22"/>
        <end position="45"/>
    </location>
</feature>
<comment type="caution">
    <text evidence="9">The sequence shown here is derived from an EMBL/GenBank/DDBJ whole genome shotgun (WGS) entry which is preliminary data.</text>
</comment>
<evidence type="ECO:0000256" key="5">
    <source>
        <dbReference type="ARBA" id="ARBA00038359"/>
    </source>
</evidence>
<comment type="subcellular location">
    <subcellularLocation>
        <location evidence="1">Membrane</location>
        <topology evidence="1">Multi-pass membrane protein</topology>
    </subcellularLocation>
</comment>